<dbReference type="Pfam" id="PF12796">
    <property type="entry name" value="Ank_2"/>
    <property type="match status" value="1"/>
</dbReference>
<keyword evidence="2" id="KW-0040">ANK repeat</keyword>
<dbReference type="PRINTS" id="PR01415">
    <property type="entry name" value="ANKYRIN"/>
</dbReference>
<feature type="repeat" description="ANK" evidence="2">
    <location>
        <begin position="529"/>
        <end position="561"/>
    </location>
</feature>
<dbReference type="Gene3D" id="3.40.50.300">
    <property type="entry name" value="P-loop containing nucleotide triphosphate hydrolases"/>
    <property type="match status" value="1"/>
</dbReference>
<dbReference type="InterPro" id="IPR036770">
    <property type="entry name" value="Ankyrin_rpt-contain_sf"/>
</dbReference>
<accession>A0AAN7CUK7</accession>
<dbReference type="InterPro" id="IPR002110">
    <property type="entry name" value="Ankyrin_rpt"/>
</dbReference>
<reference evidence="4" key="1">
    <citation type="journal article" date="2023" name="Mol. Phylogenet. Evol.">
        <title>Genome-scale phylogeny and comparative genomics of the fungal order Sordariales.</title>
        <authorList>
            <person name="Hensen N."/>
            <person name="Bonometti L."/>
            <person name="Westerberg I."/>
            <person name="Brannstrom I.O."/>
            <person name="Guillou S."/>
            <person name="Cros-Aarteil S."/>
            <person name="Calhoun S."/>
            <person name="Haridas S."/>
            <person name="Kuo A."/>
            <person name="Mondo S."/>
            <person name="Pangilinan J."/>
            <person name="Riley R."/>
            <person name="LaButti K."/>
            <person name="Andreopoulos B."/>
            <person name="Lipzen A."/>
            <person name="Chen C."/>
            <person name="Yan M."/>
            <person name="Daum C."/>
            <person name="Ng V."/>
            <person name="Clum A."/>
            <person name="Steindorff A."/>
            <person name="Ohm R.A."/>
            <person name="Martin F."/>
            <person name="Silar P."/>
            <person name="Natvig D.O."/>
            <person name="Lalanne C."/>
            <person name="Gautier V."/>
            <person name="Ament-Velasquez S.L."/>
            <person name="Kruys A."/>
            <person name="Hutchinson M.I."/>
            <person name="Powell A.J."/>
            <person name="Barry K."/>
            <person name="Miller A.N."/>
            <person name="Grigoriev I.V."/>
            <person name="Debuchy R."/>
            <person name="Gladieux P."/>
            <person name="Hiltunen Thoren M."/>
            <person name="Johannesson H."/>
        </authorList>
    </citation>
    <scope>NUCLEOTIDE SEQUENCE</scope>
    <source>
        <strain evidence="4">CBS 359.72</strain>
    </source>
</reference>
<dbReference type="InterPro" id="IPR056884">
    <property type="entry name" value="NPHP3-like_N"/>
</dbReference>
<name>A0AAN7CUK7_9PEZI</name>
<dbReference type="InterPro" id="IPR027417">
    <property type="entry name" value="P-loop_NTPase"/>
</dbReference>
<dbReference type="PANTHER" id="PTHR10039:SF5">
    <property type="entry name" value="NACHT DOMAIN-CONTAINING PROTEIN"/>
    <property type="match status" value="1"/>
</dbReference>
<dbReference type="Proteomes" id="UP001303647">
    <property type="component" value="Unassembled WGS sequence"/>
</dbReference>
<evidence type="ECO:0000259" key="3">
    <source>
        <dbReference type="Pfam" id="PF24883"/>
    </source>
</evidence>
<dbReference type="SUPFAM" id="SSF52540">
    <property type="entry name" value="P-loop containing nucleoside triphosphate hydrolases"/>
    <property type="match status" value="1"/>
</dbReference>
<comment type="caution">
    <text evidence="4">The sequence shown here is derived from an EMBL/GenBank/DDBJ whole genome shotgun (WGS) entry which is preliminary data.</text>
</comment>
<keyword evidence="1" id="KW-0677">Repeat</keyword>
<dbReference type="AlphaFoldDB" id="A0AAN7CUK7"/>
<gene>
    <name evidence="4" type="ORF">C7999DRAFT_40458</name>
</gene>
<dbReference type="Pfam" id="PF24883">
    <property type="entry name" value="NPHP3_N"/>
    <property type="match status" value="1"/>
</dbReference>
<proteinExistence type="predicted"/>
<dbReference type="Pfam" id="PF00023">
    <property type="entry name" value="Ank"/>
    <property type="match status" value="1"/>
</dbReference>
<evidence type="ECO:0000256" key="2">
    <source>
        <dbReference type="PROSITE-ProRule" id="PRU00023"/>
    </source>
</evidence>
<dbReference type="EMBL" id="MU857639">
    <property type="protein sequence ID" value="KAK4248316.1"/>
    <property type="molecule type" value="Genomic_DNA"/>
</dbReference>
<organism evidence="4 5">
    <name type="scientific">Corynascus novoguineensis</name>
    <dbReference type="NCBI Taxonomy" id="1126955"/>
    <lineage>
        <taxon>Eukaryota</taxon>
        <taxon>Fungi</taxon>
        <taxon>Dikarya</taxon>
        <taxon>Ascomycota</taxon>
        <taxon>Pezizomycotina</taxon>
        <taxon>Sordariomycetes</taxon>
        <taxon>Sordariomycetidae</taxon>
        <taxon>Sordariales</taxon>
        <taxon>Chaetomiaceae</taxon>
        <taxon>Corynascus</taxon>
    </lineage>
</organism>
<feature type="repeat" description="ANK" evidence="2">
    <location>
        <begin position="562"/>
        <end position="594"/>
    </location>
</feature>
<keyword evidence="5" id="KW-1185">Reference proteome</keyword>
<dbReference type="Gene3D" id="1.25.40.20">
    <property type="entry name" value="Ankyrin repeat-containing domain"/>
    <property type="match status" value="2"/>
</dbReference>
<reference evidence="4" key="2">
    <citation type="submission" date="2023-05" db="EMBL/GenBank/DDBJ databases">
        <authorList>
            <consortium name="Lawrence Berkeley National Laboratory"/>
            <person name="Steindorff A."/>
            <person name="Hensen N."/>
            <person name="Bonometti L."/>
            <person name="Westerberg I."/>
            <person name="Brannstrom I.O."/>
            <person name="Guillou S."/>
            <person name="Cros-Aarteil S."/>
            <person name="Calhoun S."/>
            <person name="Haridas S."/>
            <person name="Kuo A."/>
            <person name="Mondo S."/>
            <person name="Pangilinan J."/>
            <person name="Riley R."/>
            <person name="Labutti K."/>
            <person name="Andreopoulos B."/>
            <person name="Lipzen A."/>
            <person name="Chen C."/>
            <person name="Yanf M."/>
            <person name="Daum C."/>
            <person name="Ng V."/>
            <person name="Clum A."/>
            <person name="Ohm R."/>
            <person name="Martin F."/>
            <person name="Silar P."/>
            <person name="Natvig D."/>
            <person name="Lalanne C."/>
            <person name="Gautier V."/>
            <person name="Ament-Velasquez S.L."/>
            <person name="Kruys A."/>
            <person name="Hutchinson M.I."/>
            <person name="Powell A.J."/>
            <person name="Barry K."/>
            <person name="Miller A.N."/>
            <person name="Grigoriev I.V."/>
            <person name="Debuchy R."/>
            <person name="Gladieux P."/>
            <person name="Thoren M.H."/>
            <person name="Johannesson H."/>
        </authorList>
    </citation>
    <scope>NUCLEOTIDE SEQUENCE</scope>
    <source>
        <strain evidence="4">CBS 359.72</strain>
    </source>
</reference>
<feature type="domain" description="Nephrocystin 3-like N-terminal" evidence="3">
    <location>
        <begin position="14"/>
        <end position="184"/>
    </location>
</feature>
<dbReference type="PROSITE" id="PS50297">
    <property type="entry name" value="ANK_REP_REGION"/>
    <property type="match status" value="2"/>
</dbReference>
<protein>
    <submittedName>
        <fullName evidence="4">Ankyrin repeat and SOCS box protein-like protein</fullName>
    </submittedName>
</protein>
<dbReference type="PANTHER" id="PTHR10039">
    <property type="entry name" value="AMELOGENIN"/>
    <property type="match status" value="1"/>
</dbReference>
<sequence>MNDRWAKISTPTAGTCQWLLRHREWKRWLSARGGLMWIKGKPGSGKSTLLWYAEQELKNTTVKKKDIVLSFFFHGRGEQLQRSPLGMYRALLHQLLKQESASLSQLAEAFQHQAAGKDNEDITWNWDIGNLGNFLDNAIYTILASRTVWLFVDALDECGRESAEDVLQRFNRLGRPGLFICISCRHYPLHHWDGGFEVTVEEQNKADILRYAQSQLSGLEGKTAFSIPDVISTRSAGLFIWARLAVERLRNINVEFWGDAVEEDIKRVIGSIPHDLEDLYTGIVREIGKTPAILKLLRWISCAQRPLLLCELRWAFIVDLDSHANHLFFSLSECEATAMRDARCPKSDRDMEAMVKAFGRGLLETVGSASGRIVVQFIHQTVMDFFREGGLLLLDDDNKESAEDAIDAAHDHLLRTCVAFLKMHEAGRQRDLDPNAPFLVYATHFWVEHASASRKGQARLLEYLNWPSDPFVRYWEEYYTTLEKHLTSPDCPPPGIELMHVLARYGLVAPLSTIVERTEKSNLDAADSLDRTPLMYAAERGQITAVKTLIRAGARTQAADCIGATPLHWAALRGHTEIMTLLLENGAKTGARIKGRCTPLAWALEGGSEAGVKLLLEDCDVELLDAEYILPHTARKSRIPESVIWNNDKLDEIDKVLRGSSYGHRTLLLRAVELGRRSIVRMLLEKGASPDLKGTHGWAPLQLALKKADTELVRLLKGHI</sequence>
<dbReference type="SMART" id="SM00248">
    <property type="entry name" value="ANK"/>
    <property type="match status" value="4"/>
</dbReference>
<feature type="repeat" description="ANK" evidence="2">
    <location>
        <begin position="663"/>
        <end position="695"/>
    </location>
</feature>
<evidence type="ECO:0000313" key="5">
    <source>
        <dbReference type="Proteomes" id="UP001303647"/>
    </source>
</evidence>
<evidence type="ECO:0000313" key="4">
    <source>
        <dbReference type="EMBL" id="KAK4248316.1"/>
    </source>
</evidence>
<evidence type="ECO:0000256" key="1">
    <source>
        <dbReference type="ARBA" id="ARBA00022737"/>
    </source>
</evidence>
<dbReference type="PROSITE" id="PS50088">
    <property type="entry name" value="ANK_REPEAT"/>
    <property type="match status" value="3"/>
</dbReference>
<dbReference type="SUPFAM" id="SSF48403">
    <property type="entry name" value="Ankyrin repeat"/>
    <property type="match status" value="1"/>
</dbReference>